<keyword evidence="8" id="KW-0915">Sodium</keyword>
<keyword evidence="9" id="KW-0406">Ion transport</keyword>
<dbReference type="RefSeq" id="WP_160497532.1">
    <property type="nucleotide sequence ID" value="NZ_WUBI01000001.1"/>
</dbReference>
<gene>
    <name evidence="15" type="ORF">GRF59_10600</name>
</gene>
<evidence type="ECO:0000256" key="9">
    <source>
        <dbReference type="ARBA" id="ARBA00023065"/>
    </source>
</evidence>
<keyword evidence="6" id="KW-0769">Symport</keyword>
<feature type="transmembrane region" description="Helical" evidence="14">
    <location>
        <begin position="466"/>
        <end position="489"/>
    </location>
</feature>
<feature type="transmembrane region" description="Helical" evidence="14">
    <location>
        <begin position="6"/>
        <end position="24"/>
    </location>
</feature>
<feature type="transmembrane region" description="Helical" evidence="14">
    <location>
        <begin position="517"/>
        <end position="533"/>
    </location>
</feature>
<dbReference type="Pfam" id="PF00474">
    <property type="entry name" value="SSF"/>
    <property type="match status" value="1"/>
</dbReference>
<evidence type="ECO:0000256" key="2">
    <source>
        <dbReference type="ARBA" id="ARBA00006434"/>
    </source>
</evidence>
<feature type="transmembrane region" description="Helical" evidence="14">
    <location>
        <begin position="187"/>
        <end position="208"/>
    </location>
</feature>
<keyword evidence="4" id="KW-1003">Cell membrane</keyword>
<reference evidence="15 16" key="1">
    <citation type="submission" date="2019-12" db="EMBL/GenBank/DDBJ databases">
        <title>Paenibacillus sp. nov., an endophytic bacterium isolated from the stem of Dendrobium.</title>
        <authorList>
            <person name="Zhao R."/>
        </authorList>
    </citation>
    <scope>NUCLEOTIDE SEQUENCE [LARGE SCALE GENOMIC DNA]</scope>
    <source>
        <strain evidence="15 16">HJL G12</strain>
    </source>
</reference>
<feature type="transmembrane region" description="Helical" evidence="14">
    <location>
        <begin position="435"/>
        <end position="454"/>
    </location>
</feature>
<keyword evidence="5 14" id="KW-0812">Transmembrane</keyword>
<evidence type="ECO:0000313" key="16">
    <source>
        <dbReference type="Proteomes" id="UP000460318"/>
    </source>
</evidence>
<evidence type="ECO:0000313" key="15">
    <source>
        <dbReference type="EMBL" id="MWV44082.1"/>
    </source>
</evidence>
<feature type="transmembrane region" description="Helical" evidence="14">
    <location>
        <begin position="553"/>
        <end position="575"/>
    </location>
</feature>
<feature type="transmembrane region" description="Helical" evidence="14">
    <location>
        <begin position="45"/>
        <end position="63"/>
    </location>
</feature>
<dbReference type="PANTHER" id="PTHR48086:SF3">
    <property type="entry name" value="SODIUM_PROLINE SYMPORTER"/>
    <property type="match status" value="1"/>
</dbReference>
<feature type="transmembrane region" description="Helical" evidence="14">
    <location>
        <begin position="247"/>
        <end position="264"/>
    </location>
</feature>
<feature type="transmembrane region" description="Helical" evidence="14">
    <location>
        <begin position="379"/>
        <end position="398"/>
    </location>
</feature>
<organism evidence="15 16">
    <name type="scientific">Paenibacillus dendrobii</name>
    <dbReference type="NCBI Taxonomy" id="2691084"/>
    <lineage>
        <taxon>Bacteria</taxon>
        <taxon>Bacillati</taxon>
        <taxon>Bacillota</taxon>
        <taxon>Bacilli</taxon>
        <taxon>Bacillales</taxon>
        <taxon>Paenibacillaceae</taxon>
        <taxon>Paenibacillus</taxon>
    </lineage>
</organism>
<comment type="caution">
    <text evidence="15">The sequence shown here is derived from an EMBL/GenBank/DDBJ whole genome shotgun (WGS) entry which is preliminary data.</text>
</comment>
<accession>A0A7X3IHK8</accession>
<sequence>MSNETLVILIVMAIYIAGLLLIGFRMSKQIKTLDDYILAGRNLPWYVLSLTFAAAVANTATVMGQPGFAYSIGFTYVFWSSLSSETISVLLLSRIGVRLRSMNLTTISDLANARFGNSRRLEIVLSLWQVVWGIFIVGMSLFGVSLVLEVIIGVPWQYTIAPIAIITILYTMSGGLRAVVITDAAQMLIIVLGVGTLFFMITSKYGLFTDFLSKYVGDTGFNLTDASKGLTLFPGFTDLFTLPPGQTIMGLIAFIMATSFWIPIDLGFIQRSLAAKTLKDGRKSVYFYAMVDWFNAWILVLLGGFGAILLPGLINTDEVVIRLAREILPLVGAALVVTAVVSAAMSTISVYLNAGSGIIVKNIILRVKPNIGTKMELRLTRIITVAIGLLALGFTPFISNNGIVMAAVAMQIIMISALTPLVLLALYWKKTTEAAAFWGCIITSAATLFMMINVGGPYAASGGAGYFGIPVIFWSIALALVLYIGVSLINPEKRDVMSPECKAMFEQKSKLSSQKDLLVFGIIWGVLAAIGIYKKLSGGTKTAFPPLSGSGAWITNGVFYAMSLFTAGLCIFLTYRVYKHMRRN</sequence>
<comment type="catalytic activity">
    <reaction evidence="12">
        <text>L-proline(in) + Na(+)(in) = L-proline(out) + Na(+)(out)</text>
        <dbReference type="Rhea" id="RHEA:28967"/>
        <dbReference type="ChEBI" id="CHEBI:29101"/>
        <dbReference type="ChEBI" id="CHEBI:60039"/>
    </reaction>
</comment>
<feature type="transmembrane region" description="Helical" evidence="14">
    <location>
        <begin position="285"/>
        <end position="310"/>
    </location>
</feature>
<feature type="transmembrane region" description="Helical" evidence="14">
    <location>
        <begin position="69"/>
        <end position="92"/>
    </location>
</feature>
<dbReference type="InterPro" id="IPR050277">
    <property type="entry name" value="Sodium:Solute_Symporter"/>
</dbReference>
<keyword evidence="7 14" id="KW-1133">Transmembrane helix</keyword>
<keyword evidence="10 14" id="KW-0472">Membrane</keyword>
<dbReference type="GO" id="GO:0006814">
    <property type="term" value="P:sodium ion transport"/>
    <property type="evidence" value="ECO:0007669"/>
    <property type="project" value="UniProtKB-KW"/>
</dbReference>
<evidence type="ECO:0000256" key="14">
    <source>
        <dbReference type="SAM" id="Phobius"/>
    </source>
</evidence>
<dbReference type="InterPro" id="IPR001734">
    <property type="entry name" value="Na/solute_symporter"/>
</dbReference>
<evidence type="ECO:0000256" key="12">
    <source>
        <dbReference type="ARBA" id="ARBA00033708"/>
    </source>
</evidence>
<dbReference type="InterPro" id="IPR038377">
    <property type="entry name" value="Na/Glc_symporter_sf"/>
</dbReference>
<evidence type="ECO:0000256" key="10">
    <source>
        <dbReference type="ARBA" id="ARBA00023136"/>
    </source>
</evidence>
<feature type="transmembrane region" description="Helical" evidence="14">
    <location>
        <begin position="123"/>
        <end position="148"/>
    </location>
</feature>
<proteinExistence type="inferred from homology"/>
<dbReference type="CDD" id="cd10322">
    <property type="entry name" value="SLC5sbd"/>
    <property type="match status" value="1"/>
</dbReference>
<dbReference type="Proteomes" id="UP000460318">
    <property type="component" value="Unassembled WGS sequence"/>
</dbReference>
<evidence type="ECO:0000256" key="11">
    <source>
        <dbReference type="ARBA" id="ARBA00023201"/>
    </source>
</evidence>
<evidence type="ECO:0000256" key="3">
    <source>
        <dbReference type="ARBA" id="ARBA00022448"/>
    </source>
</evidence>
<dbReference type="EMBL" id="WUBI01000001">
    <property type="protein sequence ID" value="MWV44082.1"/>
    <property type="molecule type" value="Genomic_DNA"/>
</dbReference>
<feature type="transmembrane region" description="Helical" evidence="14">
    <location>
        <begin position="404"/>
        <end position="428"/>
    </location>
</feature>
<keyword evidence="11" id="KW-0739">Sodium transport</keyword>
<keyword evidence="3" id="KW-0813">Transport</keyword>
<protein>
    <recommendedName>
        <fullName evidence="17">Sodium:solute symporter family protein</fullName>
    </recommendedName>
</protein>
<evidence type="ECO:0008006" key="17">
    <source>
        <dbReference type="Google" id="ProtNLM"/>
    </source>
</evidence>
<dbReference type="PROSITE" id="PS50283">
    <property type="entry name" value="NA_SOLUT_SYMP_3"/>
    <property type="match status" value="1"/>
</dbReference>
<evidence type="ECO:0000256" key="6">
    <source>
        <dbReference type="ARBA" id="ARBA00022847"/>
    </source>
</evidence>
<evidence type="ECO:0000256" key="5">
    <source>
        <dbReference type="ARBA" id="ARBA00022692"/>
    </source>
</evidence>
<dbReference type="PANTHER" id="PTHR48086">
    <property type="entry name" value="SODIUM/PROLINE SYMPORTER-RELATED"/>
    <property type="match status" value="1"/>
</dbReference>
<dbReference type="GO" id="GO:0015293">
    <property type="term" value="F:symporter activity"/>
    <property type="evidence" value="ECO:0007669"/>
    <property type="project" value="UniProtKB-KW"/>
</dbReference>
<evidence type="ECO:0000256" key="13">
    <source>
        <dbReference type="RuleBase" id="RU362091"/>
    </source>
</evidence>
<comment type="subcellular location">
    <subcellularLocation>
        <location evidence="1">Cell membrane</location>
        <topology evidence="1">Multi-pass membrane protein</topology>
    </subcellularLocation>
</comment>
<dbReference type="Gene3D" id="1.20.1730.10">
    <property type="entry name" value="Sodium/glucose cotransporter"/>
    <property type="match status" value="1"/>
</dbReference>
<keyword evidence="16" id="KW-1185">Reference proteome</keyword>
<dbReference type="AlphaFoldDB" id="A0A7X3IHK8"/>
<evidence type="ECO:0000256" key="8">
    <source>
        <dbReference type="ARBA" id="ARBA00023053"/>
    </source>
</evidence>
<evidence type="ECO:0000256" key="4">
    <source>
        <dbReference type="ARBA" id="ARBA00022475"/>
    </source>
</evidence>
<evidence type="ECO:0000256" key="1">
    <source>
        <dbReference type="ARBA" id="ARBA00004651"/>
    </source>
</evidence>
<feature type="transmembrane region" description="Helical" evidence="14">
    <location>
        <begin position="160"/>
        <end position="180"/>
    </location>
</feature>
<dbReference type="GO" id="GO:0005886">
    <property type="term" value="C:plasma membrane"/>
    <property type="evidence" value="ECO:0007669"/>
    <property type="project" value="UniProtKB-SubCell"/>
</dbReference>
<comment type="similarity">
    <text evidence="2 13">Belongs to the sodium:solute symporter (SSF) (TC 2.A.21) family.</text>
</comment>
<feature type="transmembrane region" description="Helical" evidence="14">
    <location>
        <begin position="330"/>
        <end position="359"/>
    </location>
</feature>
<evidence type="ECO:0000256" key="7">
    <source>
        <dbReference type="ARBA" id="ARBA00022989"/>
    </source>
</evidence>
<name>A0A7X3IHK8_9BACL</name>